<dbReference type="PANTHER" id="PTHR15074">
    <property type="entry name" value="METHYL-CPG-BINDING PROTEIN"/>
    <property type="match status" value="1"/>
</dbReference>
<dbReference type="Gene3D" id="1.10.340.30">
    <property type="entry name" value="Hypothetical protein, domain 2"/>
    <property type="match status" value="1"/>
</dbReference>
<dbReference type="InterPro" id="IPR045138">
    <property type="entry name" value="MeCP2/MBD4"/>
</dbReference>
<dbReference type="PANTHER" id="PTHR15074:SF0">
    <property type="entry name" value="METHYL-CPG-BINDING DOMAIN PROTEIN 4-LIKE PROTEIN"/>
    <property type="match status" value="1"/>
</dbReference>
<evidence type="ECO:0000313" key="5">
    <source>
        <dbReference type="Proteomes" id="UP001521785"/>
    </source>
</evidence>
<keyword evidence="5" id="KW-1185">Reference proteome</keyword>
<comment type="caution">
    <text evidence="4">The sequence shown here is derived from an EMBL/GenBank/DDBJ whole genome shotgun (WGS) entry which is preliminary data.</text>
</comment>
<proteinExistence type="predicted"/>
<dbReference type="EMBL" id="JAKJXO020000013">
    <property type="protein sequence ID" value="KAL1597260.1"/>
    <property type="molecule type" value="Genomic_DNA"/>
</dbReference>
<comment type="subcellular location">
    <subcellularLocation>
        <location evidence="1">Nucleus</location>
    </subcellularLocation>
</comment>
<dbReference type="SUPFAM" id="SSF48150">
    <property type="entry name" value="DNA-glycosylase"/>
    <property type="match status" value="1"/>
</dbReference>
<reference evidence="4 5" key="1">
    <citation type="submission" date="2024-02" db="EMBL/GenBank/DDBJ databases">
        <title>De novo assembly and annotation of 12 fungi associated with fruit tree decline syndrome in Ontario, Canada.</title>
        <authorList>
            <person name="Sulman M."/>
            <person name="Ellouze W."/>
            <person name="Ilyukhin E."/>
        </authorList>
    </citation>
    <scope>NUCLEOTIDE SEQUENCE [LARGE SCALE GENOMIC DNA]</scope>
    <source>
        <strain evidence="4 5">M42-189</strain>
    </source>
</reference>
<accession>A0ABR3QYL9</accession>
<evidence type="ECO:0000256" key="3">
    <source>
        <dbReference type="SAM" id="MobiDB-lite"/>
    </source>
</evidence>
<feature type="region of interest" description="Disordered" evidence="3">
    <location>
        <begin position="49"/>
        <end position="114"/>
    </location>
</feature>
<dbReference type="Proteomes" id="UP001521785">
    <property type="component" value="Unassembled WGS sequence"/>
</dbReference>
<evidence type="ECO:0000256" key="1">
    <source>
        <dbReference type="ARBA" id="ARBA00004123"/>
    </source>
</evidence>
<evidence type="ECO:0008006" key="6">
    <source>
        <dbReference type="Google" id="ProtNLM"/>
    </source>
</evidence>
<sequence>MDDANHQLFSPAQLIARACASLEFGSSLLTQAATDLSSATALLNYSITSSPQQSKRRPLKLADPQPQTKRKVKKPTVSPYFPEPQKKPRKKTVAGPTISPFFPEPFSRERPPPDLPFELQSPEFGLIQERICESLFALVVQAILWNKTKGTAARPILWKMLCTYPTPEALASADPLAVQEIIRVLGLQERRAQCLVKMANVWVAAPPCPTRRYGRRNYPRKGDGKNVKDRELLAPDDEREGWEIGHLPGVGEYALDSYRIFGRDRLRRLQDVEGVEPEWKRVVPGDKELAPYVKFKWAQEGWEYNVSTGVKPKLE</sequence>
<name>A0ABR3QYL9_9PLEO</name>
<gene>
    <name evidence="4" type="ORF">SLS60_008844</name>
</gene>
<evidence type="ECO:0000256" key="2">
    <source>
        <dbReference type="ARBA" id="ARBA00023242"/>
    </source>
</evidence>
<keyword evidence="2" id="KW-0539">Nucleus</keyword>
<organism evidence="4 5">
    <name type="scientific">Paraconiothyrium brasiliense</name>
    <dbReference type="NCBI Taxonomy" id="300254"/>
    <lineage>
        <taxon>Eukaryota</taxon>
        <taxon>Fungi</taxon>
        <taxon>Dikarya</taxon>
        <taxon>Ascomycota</taxon>
        <taxon>Pezizomycotina</taxon>
        <taxon>Dothideomycetes</taxon>
        <taxon>Pleosporomycetidae</taxon>
        <taxon>Pleosporales</taxon>
        <taxon>Massarineae</taxon>
        <taxon>Didymosphaeriaceae</taxon>
        <taxon>Paraconiothyrium</taxon>
    </lineage>
</organism>
<protein>
    <recommendedName>
        <fullName evidence="6">HhH-GPD domain-containing protein</fullName>
    </recommendedName>
</protein>
<evidence type="ECO:0000313" key="4">
    <source>
        <dbReference type="EMBL" id="KAL1597260.1"/>
    </source>
</evidence>
<dbReference type="InterPro" id="IPR011257">
    <property type="entry name" value="DNA_glycosylase"/>
</dbReference>